<gene>
    <name evidence="3" type="ordered locus">Tcur_4564</name>
</gene>
<sequence length="275" mass="29890">MRAHEGRRETTEEILALLRQRLRDEADRYEPDREHIWSRVETAMRSPRGAWPPAGSLRPDGPWARPLRRWAGWSGLRVAATALGTAAVVGIASLTALALNDRTGPPLTERGDLPPQSPAQHASPLPTPSTAPGHTPSSPSSPQSASPAGDEPSGEQIVEATGTSGPNGTPYWGENNLKLRVHRPLTRLRVTIEVVRTPRVRPTGSWLSLATSDFRISTDVTGRAVVYRWTLLPGRTVRPGTYTFAAQYERAAGHDPGEDTFQVIAADGTRITGHF</sequence>
<keyword evidence="2" id="KW-0812">Transmembrane</keyword>
<protein>
    <submittedName>
        <fullName evidence="3">Uncharacterized protein</fullName>
    </submittedName>
</protein>
<evidence type="ECO:0000256" key="1">
    <source>
        <dbReference type="SAM" id="MobiDB-lite"/>
    </source>
</evidence>
<dbReference type="KEGG" id="tcu:Tcur_4564"/>
<feature type="transmembrane region" description="Helical" evidence="2">
    <location>
        <begin position="78"/>
        <end position="99"/>
    </location>
</feature>
<dbReference type="HOGENOM" id="CLU_093382_0_0_11"/>
<feature type="region of interest" description="Disordered" evidence="1">
    <location>
        <begin position="102"/>
        <end position="174"/>
    </location>
</feature>
<keyword evidence="4" id="KW-1185">Reference proteome</keyword>
<evidence type="ECO:0000256" key="2">
    <source>
        <dbReference type="SAM" id="Phobius"/>
    </source>
</evidence>
<dbReference type="RefSeq" id="WP_012854871.1">
    <property type="nucleotide sequence ID" value="NC_013510.1"/>
</dbReference>
<organism evidence="3 4">
    <name type="scientific">Thermomonospora curvata (strain ATCC 19995 / DSM 43183 / JCM 3096 / KCTC 9072 / NBRC 15933 / NCIMB 10081 / Henssen B9)</name>
    <dbReference type="NCBI Taxonomy" id="471852"/>
    <lineage>
        <taxon>Bacteria</taxon>
        <taxon>Bacillati</taxon>
        <taxon>Actinomycetota</taxon>
        <taxon>Actinomycetes</taxon>
        <taxon>Streptosporangiales</taxon>
        <taxon>Thermomonosporaceae</taxon>
        <taxon>Thermomonospora</taxon>
    </lineage>
</organism>
<evidence type="ECO:0000313" key="3">
    <source>
        <dbReference type="EMBL" id="ACZ00090.1"/>
    </source>
</evidence>
<dbReference type="EMBL" id="CP001738">
    <property type="protein sequence ID" value="ACZ00090.1"/>
    <property type="molecule type" value="Genomic_DNA"/>
</dbReference>
<feature type="compositionally biased region" description="Low complexity" evidence="1">
    <location>
        <begin position="128"/>
        <end position="148"/>
    </location>
</feature>
<keyword evidence="2" id="KW-0472">Membrane</keyword>
<keyword evidence="2" id="KW-1133">Transmembrane helix</keyword>
<dbReference type="eggNOG" id="ENOG50341VI">
    <property type="taxonomic scope" value="Bacteria"/>
</dbReference>
<evidence type="ECO:0000313" key="4">
    <source>
        <dbReference type="Proteomes" id="UP000001918"/>
    </source>
</evidence>
<dbReference type="OrthoDB" id="4147502at2"/>
<reference evidence="3 4" key="1">
    <citation type="journal article" date="2011" name="Stand. Genomic Sci.">
        <title>Complete genome sequence of Thermomonospora curvata type strain (B9).</title>
        <authorList>
            <person name="Chertkov O."/>
            <person name="Sikorski J."/>
            <person name="Nolan M."/>
            <person name="Lapidus A."/>
            <person name="Lucas S."/>
            <person name="Del Rio T.G."/>
            <person name="Tice H."/>
            <person name="Cheng J.F."/>
            <person name="Goodwin L."/>
            <person name="Pitluck S."/>
            <person name="Liolios K."/>
            <person name="Ivanova N."/>
            <person name="Mavromatis K."/>
            <person name="Mikhailova N."/>
            <person name="Ovchinnikova G."/>
            <person name="Pati A."/>
            <person name="Chen A."/>
            <person name="Palaniappan K."/>
            <person name="Djao O.D."/>
            <person name="Land M."/>
            <person name="Hauser L."/>
            <person name="Chang Y.J."/>
            <person name="Jeffries C.D."/>
            <person name="Brettin T."/>
            <person name="Han C."/>
            <person name="Detter J.C."/>
            <person name="Rohde M."/>
            <person name="Goker M."/>
            <person name="Woyke T."/>
            <person name="Bristow J."/>
            <person name="Eisen J.A."/>
            <person name="Markowitz V."/>
            <person name="Hugenholtz P."/>
            <person name="Klenk H.P."/>
            <person name="Kyrpides N.C."/>
        </authorList>
    </citation>
    <scope>NUCLEOTIDE SEQUENCE [LARGE SCALE GENOMIC DNA]</scope>
    <source>
        <strain evidence="4">ATCC 19995 / DSM 43183 / JCM 3096 / KCTC 9072 / NBRC 15933 / NCIMB 10081 / Henssen B9</strain>
    </source>
</reference>
<dbReference type="Proteomes" id="UP000001918">
    <property type="component" value="Chromosome"/>
</dbReference>
<dbReference type="AlphaFoldDB" id="D1A5A4"/>
<name>D1A5A4_THECD</name>
<proteinExistence type="predicted"/>
<accession>D1A5A4</accession>